<gene>
    <name evidence="2" type="ORF">C8N30_0653</name>
</gene>
<dbReference type="OrthoDB" id="9797417at2"/>
<dbReference type="Proteomes" id="UP000284407">
    <property type="component" value="Unassembled WGS sequence"/>
</dbReference>
<dbReference type="PROSITE" id="PS51186">
    <property type="entry name" value="GNAT"/>
    <property type="match status" value="1"/>
</dbReference>
<dbReference type="Gene3D" id="3.40.630.30">
    <property type="match status" value="1"/>
</dbReference>
<evidence type="ECO:0000259" key="1">
    <source>
        <dbReference type="PROSITE" id="PS51186"/>
    </source>
</evidence>
<name>A0A420DPE7_9RHOB</name>
<protein>
    <submittedName>
        <fullName evidence="2">Ribosomal protein S18 acetylase RimI-like enzyme</fullName>
    </submittedName>
</protein>
<sequence length="149" mass="16615">MTPVMIRPARALDAGKLADILAAANSTLEWLPDLYTSAEEIKLIGIMIEANWVRMAIVDDEIAGFIARKGTEIHALALRPNLQGTGVARTLMLDAQRNAKKLGLWSYQANDRATRFYGKAGFIEVARTDGADNDAHLPDIRFEWYREEV</sequence>
<feature type="domain" description="N-acetyltransferase" evidence="1">
    <location>
        <begin position="4"/>
        <end position="147"/>
    </location>
</feature>
<dbReference type="CDD" id="cd04301">
    <property type="entry name" value="NAT_SF"/>
    <property type="match status" value="1"/>
</dbReference>
<dbReference type="EMBL" id="RAQK01000001">
    <property type="protein sequence ID" value="RKE96102.1"/>
    <property type="molecule type" value="Genomic_DNA"/>
</dbReference>
<proteinExistence type="predicted"/>
<reference evidence="2 3" key="1">
    <citation type="submission" date="2018-09" db="EMBL/GenBank/DDBJ databases">
        <title>Genomic Encyclopedia of Archaeal and Bacterial Type Strains, Phase II (KMG-II): from individual species to whole genera.</title>
        <authorList>
            <person name="Goeker M."/>
        </authorList>
    </citation>
    <scope>NUCLEOTIDE SEQUENCE [LARGE SCALE GENOMIC DNA]</scope>
    <source>
        <strain evidence="2 3">DSM 11458</strain>
    </source>
</reference>
<evidence type="ECO:0000313" key="2">
    <source>
        <dbReference type="EMBL" id="RKE96102.1"/>
    </source>
</evidence>
<keyword evidence="2" id="KW-0689">Ribosomal protein</keyword>
<comment type="caution">
    <text evidence="2">The sequence shown here is derived from an EMBL/GenBank/DDBJ whole genome shotgun (WGS) entry which is preliminary data.</text>
</comment>
<evidence type="ECO:0000313" key="3">
    <source>
        <dbReference type="Proteomes" id="UP000284407"/>
    </source>
</evidence>
<dbReference type="Pfam" id="PF13673">
    <property type="entry name" value="Acetyltransf_10"/>
    <property type="match status" value="1"/>
</dbReference>
<keyword evidence="2" id="KW-0687">Ribonucleoprotein</keyword>
<dbReference type="GO" id="GO:0005840">
    <property type="term" value="C:ribosome"/>
    <property type="evidence" value="ECO:0007669"/>
    <property type="project" value="UniProtKB-KW"/>
</dbReference>
<dbReference type="SUPFAM" id="SSF55729">
    <property type="entry name" value="Acyl-CoA N-acyltransferases (Nat)"/>
    <property type="match status" value="1"/>
</dbReference>
<dbReference type="STRING" id="1443111.Z949_2630"/>
<accession>A0A420DPE7</accession>
<keyword evidence="3" id="KW-1185">Reference proteome</keyword>
<dbReference type="InterPro" id="IPR000182">
    <property type="entry name" value="GNAT_dom"/>
</dbReference>
<dbReference type="AlphaFoldDB" id="A0A420DPE7"/>
<organism evidence="2 3">
    <name type="scientific">Sulfitobacter guttiformis</name>
    <dbReference type="NCBI Taxonomy" id="74349"/>
    <lineage>
        <taxon>Bacteria</taxon>
        <taxon>Pseudomonadati</taxon>
        <taxon>Pseudomonadota</taxon>
        <taxon>Alphaproteobacteria</taxon>
        <taxon>Rhodobacterales</taxon>
        <taxon>Roseobacteraceae</taxon>
        <taxon>Sulfitobacter</taxon>
    </lineage>
</organism>
<dbReference type="InterPro" id="IPR016181">
    <property type="entry name" value="Acyl_CoA_acyltransferase"/>
</dbReference>
<dbReference type="GO" id="GO:0016747">
    <property type="term" value="F:acyltransferase activity, transferring groups other than amino-acyl groups"/>
    <property type="evidence" value="ECO:0007669"/>
    <property type="project" value="InterPro"/>
</dbReference>
<dbReference type="RefSeq" id="WP_025063052.1">
    <property type="nucleotide sequence ID" value="NZ_RAQK01000001.1"/>
</dbReference>